<accession>A0A1E7L2G0</accession>
<gene>
    <name evidence="1" type="ORF">AN218_18565</name>
</gene>
<organism evidence="1 2">
    <name type="scientific">Streptomyces nanshensis</name>
    <dbReference type="NCBI Taxonomy" id="518642"/>
    <lineage>
        <taxon>Bacteria</taxon>
        <taxon>Bacillati</taxon>
        <taxon>Actinomycetota</taxon>
        <taxon>Actinomycetes</taxon>
        <taxon>Kitasatosporales</taxon>
        <taxon>Streptomycetaceae</taxon>
        <taxon>Streptomyces</taxon>
    </lineage>
</organism>
<keyword evidence="2" id="KW-1185">Reference proteome</keyword>
<comment type="caution">
    <text evidence="1">The sequence shown here is derived from an EMBL/GenBank/DDBJ whole genome shotgun (WGS) entry which is preliminary data.</text>
</comment>
<proteinExistence type="predicted"/>
<dbReference type="EMBL" id="LJGW01000314">
    <property type="protein sequence ID" value="OEV10223.1"/>
    <property type="molecule type" value="Genomic_DNA"/>
</dbReference>
<evidence type="ECO:0000313" key="2">
    <source>
        <dbReference type="Proteomes" id="UP000176005"/>
    </source>
</evidence>
<dbReference type="RefSeq" id="WP_070018014.1">
    <property type="nucleotide sequence ID" value="NZ_LJGW01000314.1"/>
</dbReference>
<name>A0A1E7L2G0_9ACTN</name>
<sequence length="275" mass="30827">MNRHYTSPTNPCHVISAERYRLSHIDYVTPDLPKFDAMVEFLNFSDTNLHTRPEGYGLILLEAEEHSLAYFGPIEQVRQYQADNAAGAATTFDHTQGVMIGGWPQGVAWDGFIPTTYWNRKANGAVDDGIGILTRFDHPVTPGAEVIVYEFEGGWLADRPTHKLVTYHCTACHLDTFTDSGHVHENDGPDTRRWAARQARQHMESAKKHGVNRDGQSACRPNNGEMLRIVNEMAKKRRYEHAPLPDTDDAYCAIHGPCSIIRELRAGVRPAAAYA</sequence>
<dbReference type="AlphaFoldDB" id="A0A1E7L2G0"/>
<reference evidence="1 2" key="1">
    <citation type="journal article" date="2016" name="Front. Microbiol.">
        <title>Comparative Genomics Analysis of Streptomyces Species Reveals Their Adaptation to the Marine Environment and Their Diversity at the Genomic Level.</title>
        <authorList>
            <person name="Tian X."/>
            <person name="Zhang Z."/>
            <person name="Yang T."/>
            <person name="Chen M."/>
            <person name="Li J."/>
            <person name="Chen F."/>
            <person name="Yang J."/>
            <person name="Li W."/>
            <person name="Zhang B."/>
            <person name="Zhang Z."/>
            <person name="Wu J."/>
            <person name="Zhang C."/>
            <person name="Long L."/>
            <person name="Xiao J."/>
        </authorList>
    </citation>
    <scope>NUCLEOTIDE SEQUENCE [LARGE SCALE GENOMIC DNA]</scope>
    <source>
        <strain evidence="1 2">SCSIO 10429</strain>
    </source>
</reference>
<dbReference type="Proteomes" id="UP000176005">
    <property type="component" value="Unassembled WGS sequence"/>
</dbReference>
<evidence type="ECO:0000313" key="1">
    <source>
        <dbReference type="EMBL" id="OEV10223.1"/>
    </source>
</evidence>
<protein>
    <submittedName>
        <fullName evidence="1">Uncharacterized protein</fullName>
    </submittedName>
</protein>